<evidence type="ECO:0000256" key="2">
    <source>
        <dbReference type="ARBA" id="ARBA00005019"/>
    </source>
</evidence>
<dbReference type="OrthoDB" id="5295945at2"/>
<protein>
    <recommendedName>
        <fullName evidence="11">Probable nicotinate-nucleotide adenylyltransferase</fullName>
        <ecNumber evidence="11">2.7.7.18</ecNumber>
    </recommendedName>
    <alternativeName>
        <fullName evidence="11">Deamido-NAD(+) diphosphorylase</fullName>
    </alternativeName>
    <alternativeName>
        <fullName evidence="11">Deamido-NAD(+) pyrophosphorylase</fullName>
    </alternativeName>
    <alternativeName>
        <fullName evidence="11">Nicotinate mononucleotide adenylyltransferase</fullName>
        <shortName evidence="11">NaMN adenylyltransferase</shortName>
    </alternativeName>
</protein>
<keyword evidence="8 11" id="KW-0067">ATP-binding</keyword>
<dbReference type="GO" id="GO:0009435">
    <property type="term" value="P:NAD+ biosynthetic process"/>
    <property type="evidence" value="ECO:0007669"/>
    <property type="project" value="UniProtKB-UniRule"/>
</dbReference>
<dbReference type="NCBIfam" id="TIGR00482">
    <property type="entry name" value="nicotinate (nicotinamide) nucleotide adenylyltransferase"/>
    <property type="match status" value="1"/>
</dbReference>
<evidence type="ECO:0000256" key="7">
    <source>
        <dbReference type="ARBA" id="ARBA00022741"/>
    </source>
</evidence>
<sequence>MSPRIGVFGGTFDPMHLAHRDMARALRDELALDKVHIVPAGQPYHRAQAPQASAEQRLAMARLTLGDEAGLWVDAREVRRPRPAYTVETLTELRAEYGEAAELWLLIGGDSLAALPGWRNWQQIFTLANLAVWLRPDLPTPPLPPELAARWQARQVADFSKRTQYGTIRALTLPAQAVSATAIRQALAAGRPCAGLLAPAVVDYINQQHLYGR</sequence>
<dbReference type="Proteomes" id="UP000247555">
    <property type="component" value="Unassembled WGS sequence"/>
</dbReference>
<keyword evidence="14" id="KW-1185">Reference proteome</keyword>
<dbReference type="SUPFAM" id="SSF52374">
    <property type="entry name" value="Nucleotidylyl transferase"/>
    <property type="match status" value="1"/>
</dbReference>
<reference evidence="13 14" key="1">
    <citation type="submission" date="2018-05" db="EMBL/GenBank/DDBJ databases">
        <title>Genomic Encyclopedia of Type Strains, Phase IV (KMG-IV): sequencing the most valuable type-strain genomes for metagenomic binning, comparative biology and taxonomic classification.</title>
        <authorList>
            <person name="Goeker M."/>
        </authorList>
    </citation>
    <scope>NUCLEOTIDE SEQUENCE [LARGE SCALE GENOMIC DNA]</scope>
    <source>
        <strain evidence="13 14">DSM 29661</strain>
    </source>
</reference>
<evidence type="ECO:0000256" key="1">
    <source>
        <dbReference type="ARBA" id="ARBA00002324"/>
    </source>
</evidence>
<dbReference type="CDD" id="cd02165">
    <property type="entry name" value="NMNAT"/>
    <property type="match status" value="1"/>
</dbReference>
<keyword evidence="7 11" id="KW-0547">Nucleotide-binding</keyword>
<comment type="caution">
    <text evidence="13">The sequence shown here is derived from an EMBL/GenBank/DDBJ whole genome shotgun (WGS) entry which is preliminary data.</text>
</comment>
<dbReference type="InterPro" id="IPR005248">
    <property type="entry name" value="NadD/NMNAT"/>
</dbReference>
<evidence type="ECO:0000313" key="14">
    <source>
        <dbReference type="Proteomes" id="UP000247555"/>
    </source>
</evidence>
<dbReference type="RefSeq" id="WP_110389851.1">
    <property type="nucleotide sequence ID" value="NZ_QJKI01000003.1"/>
</dbReference>
<dbReference type="EC" id="2.7.7.18" evidence="11"/>
<evidence type="ECO:0000259" key="12">
    <source>
        <dbReference type="Pfam" id="PF01467"/>
    </source>
</evidence>
<keyword evidence="6 11" id="KW-0548">Nucleotidyltransferase</keyword>
<keyword evidence="5 11" id="KW-0808">Transferase</keyword>
<dbReference type="Pfam" id="PF01467">
    <property type="entry name" value="CTP_transf_like"/>
    <property type="match status" value="1"/>
</dbReference>
<comment type="pathway">
    <text evidence="2 11">Cofactor biosynthesis; NAD(+) biosynthesis; deamido-NAD(+) from nicotinate D-ribonucleotide: step 1/1.</text>
</comment>
<evidence type="ECO:0000256" key="4">
    <source>
        <dbReference type="ARBA" id="ARBA00022642"/>
    </source>
</evidence>
<dbReference type="InterPro" id="IPR004821">
    <property type="entry name" value="Cyt_trans-like"/>
</dbReference>
<evidence type="ECO:0000256" key="9">
    <source>
        <dbReference type="ARBA" id="ARBA00023027"/>
    </source>
</evidence>
<evidence type="ECO:0000256" key="5">
    <source>
        <dbReference type="ARBA" id="ARBA00022679"/>
    </source>
</evidence>
<evidence type="ECO:0000313" key="13">
    <source>
        <dbReference type="EMBL" id="PXX80820.1"/>
    </source>
</evidence>
<evidence type="ECO:0000256" key="6">
    <source>
        <dbReference type="ARBA" id="ARBA00022695"/>
    </source>
</evidence>
<gene>
    <name evidence="11" type="primary">nadD</name>
    <name evidence="13" type="ORF">DFR34_103163</name>
</gene>
<evidence type="ECO:0000256" key="11">
    <source>
        <dbReference type="HAMAP-Rule" id="MF_00244"/>
    </source>
</evidence>
<dbReference type="NCBIfam" id="TIGR00125">
    <property type="entry name" value="cyt_tran_rel"/>
    <property type="match status" value="1"/>
</dbReference>
<name>A0A318KSX1_9NEIS</name>
<keyword evidence="4 11" id="KW-0662">Pyridine nucleotide biosynthesis</keyword>
<dbReference type="NCBIfam" id="NF000839">
    <property type="entry name" value="PRK00071.1-1"/>
    <property type="match status" value="1"/>
</dbReference>
<comment type="similarity">
    <text evidence="3 11">Belongs to the NadD family.</text>
</comment>
<keyword evidence="9 11" id="KW-0520">NAD</keyword>
<dbReference type="GO" id="GO:0005524">
    <property type="term" value="F:ATP binding"/>
    <property type="evidence" value="ECO:0007669"/>
    <property type="project" value="UniProtKB-KW"/>
</dbReference>
<feature type="domain" description="Cytidyltransferase-like" evidence="12">
    <location>
        <begin position="7"/>
        <end position="185"/>
    </location>
</feature>
<organism evidence="13 14">
    <name type="scientific">Rivihabitans pingtungensis</name>
    <dbReference type="NCBI Taxonomy" id="1054498"/>
    <lineage>
        <taxon>Bacteria</taxon>
        <taxon>Pseudomonadati</taxon>
        <taxon>Pseudomonadota</taxon>
        <taxon>Betaproteobacteria</taxon>
        <taxon>Neisseriales</taxon>
        <taxon>Aquaspirillaceae</taxon>
        <taxon>Rivihabitans</taxon>
    </lineage>
</organism>
<dbReference type="HAMAP" id="MF_00244">
    <property type="entry name" value="NaMN_adenylyltr"/>
    <property type="match status" value="1"/>
</dbReference>
<dbReference type="UniPathway" id="UPA00253">
    <property type="reaction ID" value="UER00332"/>
</dbReference>
<evidence type="ECO:0000256" key="8">
    <source>
        <dbReference type="ARBA" id="ARBA00022840"/>
    </source>
</evidence>
<dbReference type="Gene3D" id="3.40.50.620">
    <property type="entry name" value="HUPs"/>
    <property type="match status" value="1"/>
</dbReference>
<evidence type="ECO:0000256" key="10">
    <source>
        <dbReference type="ARBA" id="ARBA00048721"/>
    </source>
</evidence>
<comment type="function">
    <text evidence="1 11">Catalyzes the reversible adenylation of nicotinate mononucleotide (NaMN) to nicotinic acid adenine dinucleotide (NaAD).</text>
</comment>
<evidence type="ECO:0000256" key="3">
    <source>
        <dbReference type="ARBA" id="ARBA00009014"/>
    </source>
</evidence>
<dbReference type="GO" id="GO:0004515">
    <property type="term" value="F:nicotinate-nucleotide adenylyltransferase activity"/>
    <property type="evidence" value="ECO:0007669"/>
    <property type="project" value="UniProtKB-UniRule"/>
</dbReference>
<accession>A0A318KSX1</accession>
<dbReference type="EMBL" id="QJKI01000003">
    <property type="protein sequence ID" value="PXX80820.1"/>
    <property type="molecule type" value="Genomic_DNA"/>
</dbReference>
<comment type="catalytic activity">
    <reaction evidence="10 11">
        <text>nicotinate beta-D-ribonucleotide + ATP + H(+) = deamido-NAD(+) + diphosphate</text>
        <dbReference type="Rhea" id="RHEA:22860"/>
        <dbReference type="ChEBI" id="CHEBI:15378"/>
        <dbReference type="ChEBI" id="CHEBI:30616"/>
        <dbReference type="ChEBI" id="CHEBI:33019"/>
        <dbReference type="ChEBI" id="CHEBI:57502"/>
        <dbReference type="ChEBI" id="CHEBI:58437"/>
        <dbReference type="EC" id="2.7.7.18"/>
    </reaction>
</comment>
<dbReference type="AlphaFoldDB" id="A0A318KSX1"/>
<dbReference type="InterPro" id="IPR014729">
    <property type="entry name" value="Rossmann-like_a/b/a_fold"/>
</dbReference>
<dbReference type="PANTHER" id="PTHR39321">
    <property type="entry name" value="NICOTINATE-NUCLEOTIDE ADENYLYLTRANSFERASE-RELATED"/>
    <property type="match status" value="1"/>
</dbReference>
<proteinExistence type="inferred from homology"/>
<dbReference type="PANTHER" id="PTHR39321:SF3">
    <property type="entry name" value="PHOSPHOPANTETHEINE ADENYLYLTRANSFERASE"/>
    <property type="match status" value="1"/>
</dbReference>